<keyword evidence="2" id="KW-1185">Reference proteome</keyword>
<comment type="caution">
    <text evidence="1">The sequence shown here is derived from an EMBL/GenBank/DDBJ whole genome shotgun (WGS) entry which is preliminary data.</text>
</comment>
<name>A0A8X6LHP3_TRICU</name>
<keyword evidence="1" id="KW-0547">Nucleotide-binding</keyword>
<sequence length="129" mass="14586">MHTCFPARAETLWDNHKDSMTDDILHRHCTRLNDLTITFSDAMCNKALTAIEDICTVIANLPLGHFGMHTPNRSASTLMNTEMNRELQYNAVEMAVIITRNVPLLTEEHRNIYDSIMLAVSAAQGGFFF</sequence>
<evidence type="ECO:0000313" key="2">
    <source>
        <dbReference type="Proteomes" id="UP000887116"/>
    </source>
</evidence>
<keyword evidence="1" id="KW-0067">ATP-binding</keyword>
<dbReference type="Proteomes" id="UP000887116">
    <property type="component" value="Unassembled WGS sequence"/>
</dbReference>
<reference evidence="1" key="1">
    <citation type="submission" date="2020-07" db="EMBL/GenBank/DDBJ databases">
        <title>Multicomponent nature underlies the extraordinary mechanical properties of spider dragline silk.</title>
        <authorList>
            <person name="Kono N."/>
            <person name="Nakamura H."/>
            <person name="Mori M."/>
            <person name="Yoshida Y."/>
            <person name="Ohtoshi R."/>
            <person name="Malay A.D."/>
            <person name="Moran D.A.P."/>
            <person name="Tomita M."/>
            <person name="Numata K."/>
            <person name="Arakawa K."/>
        </authorList>
    </citation>
    <scope>NUCLEOTIDE SEQUENCE</scope>
</reference>
<keyword evidence="1" id="KW-0347">Helicase</keyword>
<accession>A0A8X6LHP3</accession>
<dbReference type="GO" id="GO:0004386">
    <property type="term" value="F:helicase activity"/>
    <property type="evidence" value="ECO:0007669"/>
    <property type="project" value="UniProtKB-KW"/>
</dbReference>
<proteinExistence type="predicted"/>
<gene>
    <name evidence="1" type="primary">AVEN_195157_1</name>
    <name evidence="1" type="ORF">TNCT_103581</name>
</gene>
<dbReference type="OrthoDB" id="6422725at2759"/>
<evidence type="ECO:0000313" key="1">
    <source>
        <dbReference type="EMBL" id="GFR08742.1"/>
    </source>
</evidence>
<dbReference type="AlphaFoldDB" id="A0A8X6LHP3"/>
<dbReference type="EMBL" id="BMAO01036190">
    <property type="protein sequence ID" value="GFR08742.1"/>
    <property type="molecule type" value="Genomic_DNA"/>
</dbReference>
<organism evidence="1 2">
    <name type="scientific">Trichonephila clavata</name>
    <name type="common">Joro spider</name>
    <name type="synonym">Nephila clavata</name>
    <dbReference type="NCBI Taxonomy" id="2740835"/>
    <lineage>
        <taxon>Eukaryota</taxon>
        <taxon>Metazoa</taxon>
        <taxon>Ecdysozoa</taxon>
        <taxon>Arthropoda</taxon>
        <taxon>Chelicerata</taxon>
        <taxon>Arachnida</taxon>
        <taxon>Araneae</taxon>
        <taxon>Araneomorphae</taxon>
        <taxon>Entelegynae</taxon>
        <taxon>Araneoidea</taxon>
        <taxon>Nephilidae</taxon>
        <taxon>Trichonephila</taxon>
    </lineage>
</organism>
<protein>
    <submittedName>
        <fullName evidence="1">ATP-dependent DNA helicase</fullName>
    </submittedName>
</protein>
<keyword evidence="1" id="KW-0378">Hydrolase</keyword>